<dbReference type="AlphaFoldDB" id="A0A2P2LIZ9"/>
<evidence type="ECO:0000313" key="1">
    <source>
        <dbReference type="EMBL" id="MBX17955.1"/>
    </source>
</evidence>
<sequence>MDGFALAIDLEAAKDCLEDAKTGALAAAIITSLVVLYSPTEREGERNREVA</sequence>
<protein>
    <submittedName>
        <fullName evidence="1">Uncharacterized protein</fullName>
    </submittedName>
</protein>
<proteinExistence type="predicted"/>
<dbReference type="EMBL" id="GGEC01037471">
    <property type="protein sequence ID" value="MBX17955.1"/>
    <property type="molecule type" value="Transcribed_RNA"/>
</dbReference>
<organism evidence="1">
    <name type="scientific">Rhizophora mucronata</name>
    <name type="common">Asiatic mangrove</name>
    <dbReference type="NCBI Taxonomy" id="61149"/>
    <lineage>
        <taxon>Eukaryota</taxon>
        <taxon>Viridiplantae</taxon>
        <taxon>Streptophyta</taxon>
        <taxon>Embryophyta</taxon>
        <taxon>Tracheophyta</taxon>
        <taxon>Spermatophyta</taxon>
        <taxon>Magnoliopsida</taxon>
        <taxon>eudicotyledons</taxon>
        <taxon>Gunneridae</taxon>
        <taxon>Pentapetalae</taxon>
        <taxon>rosids</taxon>
        <taxon>fabids</taxon>
        <taxon>Malpighiales</taxon>
        <taxon>Rhizophoraceae</taxon>
        <taxon>Rhizophora</taxon>
    </lineage>
</organism>
<reference evidence="1" key="1">
    <citation type="submission" date="2018-02" db="EMBL/GenBank/DDBJ databases">
        <title>Rhizophora mucronata_Transcriptome.</title>
        <authorList>
            <person name="Meera S.P."/>
            <person name="Sreeshan A."/>
            <person name="Augustine A."/>
        </authorList>
    </citation>
    <scope>NUCLEOTIDE SEQUENCE</scope>
    <source>
        <tissue evidence="1">Leaf</tissue>
    </source>
</reference>
<accession>A0A2P2LIZ9</accession>
<name>A0A2P2LIZ9_RHIMU</name>